<dbReference type="AlphaFoldDB" id="A0A9P4LUV6"/>
<feature type="compositionally biased region" description="Polar residues" evidence="2">
    <location>
        <begin position="122"/>
        <end position="131"/>
    </location>
</feature>
<evidence type="ECO:0000256" key="1">
    <source>
        <dbReference type="ARBA" id="ARBA00006854"/>
    </source>
</evidence>
<evidence type="ECO:0000313" key="5">
    <source>
        <dbReference type="Proteomes" id="UP000799776"/>
    </source>
</evidence>
<dbReference type="InterPro" id="IPR039874">
    <property type="entry name" value="WAPL"/>
</dbReference>
<gene>
    <name evidence="4" type="ORF">K490DRAFT_66210</name>
</gene>
<protein>
    <recommendedName>
        <fullName evidence="3">Wings apart-like protein C-terminal domain-containing protein</fullName>
    </recommendedName>
</protein>
<feature type="region of interest" description="Disordered" evidence="2">
    <location>
        <begin position="1"/>
        <end position="528"/>
    </location>
</feature>
<evidence type="ECO:0000259" key="3">
    <source>
        <dbReference type="Pfam" id="PF07814"/>
    </source>
</evidence>
<dbReference type="InterPro" id="IPR011989">
    <property type="entry name" value="ARM-like"/>
</dbReference>
<feature type="domain" description="Wings apart-like protein C-terminal" evidence="3">
    <location>
        <begin position="612"/>
        <end position="949"/>
    </location>
</feature>
<dbReference type="PANTHER" id="PTHR22100:SF13">
    <property type="entry name" value="WINGS APART-LIKE PROTEIN HOMOLOG"/>
    <property type="match status" value="1"/>
</dbReference>
<dbReference type="Pfam" id="PF07814">
    <property type="entry name" value="WAPL"/>
    <property type="match status" value="1"/>
</dbReference>
<reference evidence="4" key="1">
    <citation type="journal article" date="2020" name="Stud. Mycol.">
        <title>101 Dothideomycetes genomes: a test case for predicting lifestyles and emergence of pathogens.</title>
        <authorList>
            <person name="Haridas S."/>
            <person name="Albert R."/>
            <person name="Binder M."/>
            <person name="Bloem J."/>
            <person name="Labutti K."/>
            <person name="Salamov A."/>
            <person name="Andreopoulos B."/>
            <person name="Baker S."/>
            <person name="Barry K."/>
            <person name="Bills G."/>
            <person name="Bluhm B."/>
            <person name="Cannon C."/>
            <person name="Castanera R."/>
            <person name="Culley D."/>
            <person name="Daum C."/>
            <person name="Ezra D."/>
            <person name="Gonzalez J."/>
            <person name="Henrissat B."/>
            <person name="Kuo A."/>
            <person name="Liang C."/>
            <person name="Lipzen A."/>
            <person name="Lutzoni F."/>
            <person name="Magnuson J."/>
            <person name="Mondo S."/>
            <person name="Nolan M."/>
            <person name="Ohm R."/>
            <person name="Pangilinan J."/>
            <person name="Park H.-J."/>
            <person name="Ramirez L."/>
            <person name="Alfaro M."/>
            <person name="Sun H."/>
            <person name="Tritt A."/>
            <person name="Yoshinaga Y."/>
            <person name="Zwiers L.-H."/>
            <person name="Turgeon B."/>
            <person name="Goodwin S."/>
            <person name="Spatafora J."/>
            <person name="Crous P."/>
            <person name="Grigoriev I."/>
        </authorList>
    </citation>
    <scope>NUCLEOTIDE SEQUENCE</scope>
    <source>
        <strain evidence="4">CBS 121410</strain>
    </source>
</reference>
<dbReference type="InterPro" id="IPR022771">
    <property type="entry name" value="WAPL_C"/>
</dbReference>
<organism evidence="4 5">
    <name type="scientific">Saccharata proteae CBS 121410</name>
    <dbReference type="NCBI Taxonomy" id="1314787"/>
    <lineage>
        <taxon>Eukaryota</taxon>
        <taxon>Fungi</taxon>
        <taxon>Dikarya</taxon>
        <taxon>Ascomycota</taxon>
        <taxon>Pezizomycotina</taxon>
        <taxon>Dothideomycetes</taxon>
        <taxon>Dothideomycetes incertae sedis</taxon>
        <taxon>Botryosphaeriales</taxon>
        <taxon>Saccharataceae</taxon>
        <taxon>Saccharata</taxon>
    </lineage>
</organism>
<feature type="compositionally biased region" description="Polar residues" evidence="2">
    <location>
        <begin position="280"/>
        <end position="293"/>
    </location>
</feature>
<name>A0A9P4LUV6_9PEZI</name>
<dbReference type="EMBL" id="ML978722">
    <property type="protein sequence ID" value="KAF2086895.1"/>
    <property type="molecule type" value="Genomic_DNA"/>
</dbReference>
<proteinExistence type="inferred from homology"/>
<feature type="compositionally biased region" description="Acidic residues" evidence="2">
    <location>
        <begin position="509"/>
        <end position="519"/>
    </location>
</feature>
<dbReference type="Gene3D" id="1.25.10.10">
    <property type="entry name" value="Leucine-rich Repeat Variant"/>
    <property type="match status" value="2"/>
</dbReference>
<feature type="compositionally biased region" description="Polar residues" evidence="2">
    <location>
        <begin position="58"/>
        <end position="69"/>
    </location>
</feature>
<evidence type="ECO:0000256" key="2">
    <source>
        <dbReference type="SAM" id="MobiDB-lite"/>
    </source>
</evidence>
<comment type="caution">
    <text evidence="4">The sequence shown here is derived from an EMBL/GenBank/DDBJ whole genome shotgun (WGS) entry which is preliminary data.</text>
</comment>
<sequence length="1072" mass="115965">MDAPQRRRKPATYGKSSRTTNFALHDVNASPEKSRPAKQSWMAETKSNGQLKKPRTLGSDSGRPSNTSLDEFEVPSEDEESVRVAVRKMAKPRPFPQRRAQREAVDLPSEQLHQEEAAAQATKQRTSTSKAGNVARVAGKAMPVQSKSMDVPGESRILPPGPKEDKSSRIKISSETDDIAGGTKGQGKLRSVVKKNQSSRARSSPDVEQVTQETSRPGKLTAVTKNRSAPEKTQPVSDGLPRATSGKRAHDDAVSSDGEGETTSSEKRPKSLKTSRRASPKTSGAVTATSSMILASRKKKQQEDTSSKLAAKGIAGTKEMPAEKAITGSARVVIPRTTRRPLPKAASTRASVIKGVSAPAKLHGMLPSPESKPSSPADVSMPSTPPRQSPGPDQNGASSSNSLPTTPPKRTSQSPFGSVTPRQNKAWTNLLGDEIARPSPSSLSFDQLKIATSSKPRPQPGLLRSSSDLPLTSHARRARLIDTLKQNTQPSSDVEDESLDSVAESESVAGEDEPFEEDGVTFSSSQAMEVDSGDSQSMTMSQSLTTSAGGPKVTYARTRSYLQESSLEDELLLSMPMDATSTKGKPELFGALRPSQLSQLIEDEDDTGGAGMRTRHELRMAGGARRMDDEMETLIDDIKDNNSISGRRIAMMELCTKLNDRAYIIRMTENGLDRRFFHSCATIKDPVLGFGFAVAVSLMVLADVPGIAFDAMLVSGSSSVFTMLLDHDMDINKIAKERRTNMSRIARESLADLRQVAMDSLWPTDKPDIIAPRDIALKNMELLIPKLRQFGVTGSFLEETGFSKLTGFLPAPLQRICTDSASPADFAVVHSVLSILEYPSMDSSVLSQPSERINESVTSLTSSIGLILGGSATLATLERKALGIIYNITIHNLAMCELFADPSVILPLAHTIVKRWQDLRLDLDEEERGSALACLTLGSAALANLAEYSGTARSAFADGQDKLLHSLAQSFLDGMEKSAQADSTEDTETSVGHGEFTVALGHLCQNRKVRKTIQSSLPHKRLDALIGQLEEFKKMHLKVDLAEIDSDENRELIGAYGARLQRVIDRLRSEAD</sequence>
<dbReference type="OrthoDB" id="78088at2759"/>
<dbReference type="PANTHER" id="PTHR22100">
    <property type="entry name" value="WINGS APART-LIKE PROTEIN HOMOLOG"/>
    <property type="match status" value="1"/>
</dbReference>
<keyword evidence="5" id="KW-1185">Reference proteome</keyword>
<dbReference type="Proteomes" id="UP000799776">
    <property type="component" value="Unassembled WGS sequence"/>
</dbReference>
<feature type="compositionally biased region" description="Acidic residues" evidence="2">
    <location>
        <begin position="70"/>
        <end position="80"/>
    </location>
</feature>
<accession>A0A9P4LUV6</accession>
<feature type="compositionally biased region" description="Basic residues" evidence="2">
    <location>
        <begin position="270"/>
        <end position="279"/>
    </location>
</feature>
<feature type="compositionally biased region" description="Polar residues" evidence="2">
    <location>
        <begin position="439"/>
        <end position="456"/>
    </location>
</feature>
<feature type="compositionally biased region" description="Polar residues" evidence="2">
    <location>
        <begin position="391"/>
        <end position="427"/>
    </location>
</feature>
<comment type="similarity">
    <text evidence="1">Belongs to the WAPL family.</text>
</comment>
<feature type="compositionally biased region" description="Basic and acidic residues" evidence="2">
    <location>
        <begin position="162"/>
        <end position="174"/>
    </location>
</feature>
<feature type="compositionally biased region" description="Basic residues" evidence="2">
    <location>
        <begin position="1"/>
        <end position="10"/>
    </location>
</feature>
<evidence type="ECO:0000313" key="4">
    <source>
        <dbReference type="EMBL" id="KAF2086895.1"/>
    </source>
</evidence>